<keyword evidence="1" id="KW-0863">Zinc-finger</keyword>
<dbReference type="SMART" id="SM00343">
    <property type="entry name" value="ZnF_C2HC"/>
    <property type="match status" value="1"/>
</dbReference>
<organism evidence="4 5">
    <name type="scientific">Aphanomyces astaci</name>
    <name type="common">Crayfish plague agent</name>
    <dbReference type="NCBI Taxonomy" id="112090"/>
    <lineage>
        <taxon>Eukaryota</taxon>
        <taxon>Sar</taxon>
        <taxon>Stramenopiles</taxon>
        <taxon>Oomycota</taxon>
        <taxon>Saprolegniomycetes</taxon>
        <taxon>Saprolegniales</taxon>
        <taxon>Verrucalvaceae</taxon>
        <taxon>Aphanomyces</taxon>
    </lineage>
</organism>
<dbReference type="GO" id="GO:0003676">
    <property type="term" value="F:nucleic acid binding"/>
    <property type="evidence" value="ECO:0007669"/>
    <property type="project" value="InterPro"/>
</dbReference>
<gene>
    <name evidence="4" type="ORF">DYB37_011591</name>
</gene>
<dbReference type="EMBL" id="QUTH01001651">
    <property type="protein sequence ID" value="RHZ29766.1"/>
    <property type="molecule type" value="Genomic_DNA"/>
</dbReference>
<dbReference type="VEuPathDB" id="FungiDB:H257_16700"/>
<dbReference type="InterPro" id="IPR001878">
    <property type="entry name" value="Znf_CCHC"/>
</dbReference>
<feature type="region of interest" description="Disordered" evidence="2">
    <location>
        <begin position="140"/>
        <end position="185"/>
    </location>
</feature>
<protein>
    <recommendedName>
        <fullName evidence="3">CCHC-type domain-containing protein</fullName>
    </recommendedName>
</protein>
<dbReference type="SUPFAM" id="SSF57756">
    <property type="entry name" value="Retrovirus zinc finger-like domains"/>
    <property type="match status" value="1"/>
</dbReference>
<evidence type="ECO:0000313" key="4">
    <source>
        <dbReference type="EMBL" id="RHZ29766.1"/>
    </source>
</evidence>
<dbReference type="Gene3D" id="4.10.60.10">
    <property type="entry name" value="Zinc finger, CCHC-type"/>
    <property type="match status" value="1"/>
</dbReference>
<keyword evidence="1" id="KW-0479">Metal-binding</keyword>
<accession>A0A418FI56</accession>
<reference evidence="4 5" key="1">
    <citation type="submission" date="2018-08" db="EMBL/GenBank/DDBJ databases">
        <title>Aphanomyces genome sequencing and annotation.</title>
        <authorList>
            <person name="Minardi D."/>
            <person name="Oidtmann B."/>
            <person name="Van Der Giezen M."/>
            <person name="Studholme D.J."/>
        </authorList>
    </citation>
    <scope>NUCLEOTIDE SEQUENCE [LARGE SCALE GENOMIC DNA]</scope>
    <source>
        <strain evidence="4 5">Da</strain>
    </source>
</reference>
<proteinExistence type="predicted"/>
<evidence type="ECO:0000313" key="5">
    <source>
        <dbReference type="Proteomes" id="UP000285430"/>
    </source>
</evidence>
<name>A0A418FI56_APHAT</name>
<keyword evidence="1" id="KW-0862">Zinc</keyword>
<dbReference type="InterPro" id="IPR036875">
    <property type="entry name" value="Znf_CCHC_sf"/>
</dbReference>
<evidence type="ECO:0000256" key="1">
    <source>
        <dbReference type="PROSITE-ProRule" id="PRU00047"/>
    </source>
</evidence>
<feature type="domain" description="CCHC-type" evidence="3">
    <location>
        <begin position="112"/>
        <end position="127"/>
    </location>
</feature>
<dbReference type="AlphaFoldDB" id="A0A418FI56"/>
<dbReference type="PROSITE" id="PS50158">
    <property type="entry name" value="ZF_CCHC"/>
    <property type="match status" value="1"/>
</dbReference>
<dbReference type="Pfam" id="PF00098">
    <property type="entry name" value="zf-CCHC"/>
    <property type="match status" value="1"/>
</dbReference>
<evidence type="ECO:0000259" key="3">
    <source>
        <dbReference type="PROSITE" id="PS50158"/>
    </source>
</evidence>
<sequence>MTEISNLRWTSDIAFNDFTHKYYELVRKLEVARDLIPESTYATKLLVLMPEQFQNTVLHINRSHSTQAKYKTLPGLINELRADHELQRFRAAAGQAPRTNDVAFQATVENTCFYCTKPGHVARQCRSKTGDMERVIYRKNINEHGRQQQNPPPNGYPRGGRNHNQRGGRAGRGGRGRGNNRHDHANNAAEDIFFLNEENSDEEIGCEVKIDMLNLNEDTNHDGEEQMVIFDSGVSSYMTGYHNILFDIEECPPR</sequence>
<dbReference type="GO" id="GO:0008270">
    <property type="term" value="F:zinc ion binding"/>
    <property type="evidence" value="ECO:0007669"/>
    <property type="project" value="UniProtKB-KW"/>
</dbReference>
<evidence type="ECO:0000256" key="2">
    <source>
        <dbReference type="SAM" id="MobiDB-lite"/>
    </source>
</evidence>
<comment type="caution">
    <text evidence="4">The sequence shown here is derived from an EMBL/GenBank/DDBJ whole genome shotgun (WGS) entry which is preliminary data.</text>
</comment>
<dbReference type="Proteomes" id="UP000285430">
    <property type="component" value="Unassembled WGS sequence"/>
</dbReference>